<dbReference type="Pfam" id="PF11397">
    <property type="entry name" value="GlcNAc"/>
    <property type="match status" value="1"/>
</dbReference>
<keyword evidence="2" id="KW-1133">Transmembrane helix</keyword>
<dbReference type="OrthoDB" id="76265at2759"/>
<dbReference type="InterPro" id="IPR029044">
    <property type="entry name" value="Nucleotide-diphossugar_trans"/>
</dbReference>
<gene>
    <name evidence="3" type="ORF">ABB37_08898</name>
</gene>
<evidence type="ECO:0000256" key="2">
    <source>
        <dbReference type="SAM" id="Phobius"/>
    </source>
</evidence>
<keyword evidence="2" id="KW-0812">Transmembrane</keyword>
<comment type="caution">
    <text evidence="3">The sequence shown here is derived from an EMBL/GenBank/DDBJ whole genome shotgun (WGS) entry which is preliminary data.</text>
</comment>
<dbReference type="InterPro" id="IPR021067">
    <property type="entry name" value="Glycosyltransferase"/>
</dbReference>
<dbReference type="Proteomes" id="UP000037923">
    <property type="component" value="Unassembled WGS sequence"/>
</dbReference>
<sequence length="900" mass="97411">MSSAVRVSPPVLGECAVDAVPTTGAVLAGPVHRTFTDDNVRVREVAGAVSPSVFVDGSPNSAGGPLPHTRSGKYFASSHAAAAAPSLSSPASKERSSGGSGGSSRRRLLRRILCCPHRIQLCLRSAVPLKENRGAREASPLRVCAGTATAVLLALLFIGTVIFIVVLVVLLTGARQLPERQTLAPMRFETRSAGAAGVRHDSDGVIAASLDNVRHLLTAERLQHFLQRTPAAEEERRRALRNDTLPAAARDVGDLVGLARTLPEQQRVSAQLARVRAYVAAVHAHDAGVGLAELSDFLRSVPGRGAALERAASKAAGSPGVAAALAGRAAGARVRALLRGFVAAPAGQAERVGLRPFDDVAMLRYRHAWMLSEVVPRLAGRTRGGGGGGPVSAADVARGAARKAELYEAASVFNHVYYYPLRRYAAMQAFSPATVADTDAWYTEVAAGVQARFGAAQAVAALSLPLLPAARAAEVAHLREPDDMEWMPAGLRADAAVNRQTIFISLASYRDTECAPTVLDLFRAARNPYRVYVGLAQQNVAGDTPCLLPEMYGPFLCPSAGEALDAAAAAREAEARRRSLGGGDGVDFRLVHPGSDAAHFDERVCFLADHVRVRDIDARQAKGPTYGRYMAMLLYRGEAVAMVLDSHNKFRPMWDTLGASLLRRYDDPKAALSHYPQAYDPEKESKLDVYARTTAYLCKAVFHNIFAYLQLRAMVIGEADEFANNMRYNAPYVATVEEKAPVRSYRLPQPWVAGGFLLTNSTIFRDVPFDPHLPYVFDGEEVLYSARLWTHGYNIYSPPRGLCFHIYGRPKAPKVWDVTALWYAVQDRVRPRIQFFLQSHLKGRPGLIVPADTTNAYAVVDASRYGMGRQRTVAQWYDYAGADAVNYTLDGRWCGVDTTT</sequence>
<evidence type="ECO:0000313" key="3">
    <source>
        <dbReference type="EMBL" id="KPA74901.1"/>
    </source>
</evidence>
<protein>
    <submittedName>
        <fullName evidence="3">Uncharacterized protein</fullName>
    </submittedName>
</protein>
<name>A0A0N0VDC3_LEPPY</name>
<feature type="region of interest" description="Disordered" evidence="1">
    <location>
        <begin position="85"/>
        <end position="104"/>
    </location>
</feature>
<dbReference type="OMA" id="LQYRHAW"/>
<dbReference type="SUPFAM" id="SSF53448">
    <property type="entry name" value="Nucleotide-diphospho-sugar transferases"/>
    <property type="match status" value="1"/>
</dbReference>
<dbReference type="RefSeq" id="XP_015653340.1">
    <property type="nucleotide sequence ID" value="XM_015808055.1"/>
</dbReference>
<reference evidence="3 4" key="1">
    <citation type="submission" date="2015-07" db="EMBL/GenBank/DDBJ databases">
        <title>High-quality genome of monoxenous trypanosomatid Leptomonas pyrrhocoris.</title>
        <authorList>
            <person name="Flegontov P."/>
            <person name="Butenko A."/>
            <person name="Firsov S."/>
            <person name="Vlcek C."/>
            <person name="Logacheva M.D."/>
            <person name="Field M."/>
            <person name="Filatov D."/>
            <person name="Flegontova O."/>
            <person name="Gerasimov E."/>
            <person name="Jackson A.P."/>
            <person name="Kelly S."/>
            <person name="Opperdoes F."/>
            <person name="O'Reilly A."/>
            <person name="Votypka J."/>
            <person name="Yurchenko V."/>
            <person name="Lukes J."/>
        </authorList>
    </citation>
    <scope>NUCLEOTIDE SEQUENCE [LARGE SCALE GENOMIC DNA]</scope>
    <source>
        <strain evidence="3">H10</strain>
    </source>
</reference>
<keyword evidence="2" id="KW-0472">Membrane</keyword>
<organism evidence="3 4">
    <name type="scientific">Leptomonas pyrrhocoris</name>
    <name type="common">Firebug parasite</name>
    <dbReference type="NCBI Taxonomy" id="157538"/>
    <lineage>
        <taxon>Eukaryota</taxon>
        <taxon>Discoba</taxon>
        <taxon>Euglenozoa</taxon>
        <taxon>Kinetoplastea</taxon>
        <taxon>Metakinetoplastina</taxon>
        <taxon>Trypanosomatida</taxon>
        <taxon>Trypanosomatidae</taxon>
        <taxon>Leishmaniinae</taxon>
        <taxon>Leptomonas</taxon>
    </lineage>
</organism>
<dbReference type="GeneID" id="26909181"/>
<dbReference type="EMBL" id="LGTL01000027">
    <property type="protein sequence ID" value="KPA74901.1"/>
    <property type="molecule type" value="Genomic_DNA"/>
</dbReference>
<keyword evidence="4" id="KW-1185">Reference proteome</keyword>
<proteinExistence type="predicted"/>
<dbReference type="AlphaFoldDB" id="A0A0N0VDC3"/>
<evidence type="ECO:0000313" key="4">
    <source>
        <dbReference type="Proteomes" id="UP000037923"/>
    </source>
</evidence>
<feature type="transmembrane region" description="Helical" evidence="2">
    <location>
        <begin position="143"/>
        <end position="171"/>
    </location>
</feature>
<dbReference type="Gene3D" id="3.90.550.10">
    <property type="entry name" value="Spore Coat Polysaccharide Biosynthesis Protein SpsA, Chain A"/>
    <property type="match status" value="1"/>
</dbReference>
<accession>A0A0N0VDC3</accession>
<dbReference type="VEuPathDB" id="TriTrypDB:LpyrH10_27_0530"/>
<dbReference type="PANTHER" id="PTHR34496">
    <property type="entry name" value="GLCNAC TRANSFERASE-RELATED"/>
    <property type="match status" value="1"/>
</dbReference>
<evidence type="ECO:0000256" key="1">
    <source>
        <dbReference type="SAM" id="MobiDB-lite"/>
    </source>
</evidence>
<dbReference type="PANTHER" id="PTHR34496:SF10">
    <property type="entry name" value="GLCNAC TRANSFERASE"/>
    <property type="match status" value="1"/>
</dbReference>